<feature type="transmembrane region" description="Helical" evidence="1">
    <location>
        <begin position="46"/>
        <end position="66"/>
    </location>
</feature>
<comment type="caution">
    <text evidence="2">The sequence shown here is derived from an EMBL/GenBank/DDBJ whole genome shotgun (WGS) entry which is preliminary data.</text>
</comment>
<evidence type="ECO:0000313" key="2">
    <source>
        <dbReference type="EMBL" id="KXT06957.1"/>
    </source>
</evidence>
<keyword evidence="1" id="KW-0472">Membrane</keyword>
<dbReference type="AlphaFoldDB" id="A0A139HWZ6"/>
<dbReference type="EMBL" id="LFZN01000004">
    <property type="protein sequence ID" value="KXT06957.1"/>
    <property type="molecule type" value="Genomic_DNA"/>
</dbReference>
<keyword evidence="1" id="KW-1133">Transmembrane helix</keyword>
<sequence length="505" mass="58274">MSPSISILVGMAVMPLESDFPTLYRLLDRVSLALAWWFARSCRSPLWMIYPFLLCILGLATFWATGKAQHLSQKSIATQPRSPALCLATFATFWWNLHPITRGLLYLVLQSFARFGLALLVYVNLPTKTLAFIQTLSRSFWTAHLVARIRLSISTWQRPIPVGKIWLALCITTWIARSAYLNTLVSEDKYTGDKSFLPLATNIAKLHSEVLGPLDRRVDSDWCQLRHIMKEIDCADSLRGRQWIPRWSCQQFLAAWENDTGSSINPKEQINERCSILNTTLTHVQSIGDKLRTRQGPLDTLHNVIKLLLKYQALQSSLEKSRTAAHRSFWPYRYLMNTRDFLSPHHIPTTHPRIGALTDLPSLDMLLDARYHEMRHTFHSIWAEMAALNNTLGHFHFQMQHYSKYLQHHLETYPGVSDAQFQFPIERYVGTLASVHGALVNQDAGISGLYHHTAREAWGMIARSQDWDLKGLEDWEKYGQEVGGISKREMWEERVWSKFREVRML</sequence>
<name>A0A139HWZ6_9PEZI</name>
<organism evidence="2 3">
    <name type="scientific">Pseudocercospora eumusae</name>
    <dbReference type="NCBI Taxonomy" id="321146"/>
    <lineage>
        <taxon>Eukaryota</taxon>
        <taxon>Fungi</taxon>
        <taxon>Dikarya</taxon>
        <taxon>Ascomycota</taxon>
        <taxon>Pezizomycotina</taxon>
        <taxon>Dothideomycetes</taxon>
        <taxon>Dothideomycetidae</taxon>
        <taxon>Mycosphaerellales</taxon>
        <taxon>Mycosphaerellaceae</taxon>
        <taxon>Pseudocercospora</taxon>
    </lineage>
</organism>
<protein>
    <submittedName>
        <fullName evidence="2">Uncharacterized protein</fullName>
    </submittedName>
</protein>
<evidence type="ECO:0000256" key="1">
    <source>
        <dbReference type="SAM" id="Phobius"/>
    </source>
</evidence>
<feature type="transmembrane region" description="Helical" evidence="1">
    <location>
        <begin position="104"/>
        <end position="125"/>
    </location>
</feature>
<gene>
    <name evidence="2" type="ORF">AC578_7317</name>
</gene>
<keyword evidence="3" id="KW-1185">Reference proteome</keyword>
<accession>A0A139HWZ6</accession>
<keyword evidence="1" id="KW-0812">Transmembrane</keyword>
<evidence type="ECO:0000313" key="3">
    <source>
        <dbReference type="Proteomes" id="UP000070133"/>
    </source>
</evidence>
<reference evidence="2 3" key="1">
    <citation type="submission" date="2015-07" db="EMBL/GenBank/DDBJ databases">
        <title>Comparative genomics of the Sigatoka disease complex on banana suggests a link between parallel evolutionary changes in Pseudocercospora fijiensis and Pseudocercospora eumusae and increased virulence on the banana host.</title>
        <authorList>
            <person name="Chang T.-C."/>
            <person name="Salvucci A."/>
            <person name="Crous P.W."/>
            <person name="Stergiopoulos I."/>
        </authorList>
    </citation>
    <scope>NUCLEOTIDE SEQUENCE [LARGE SCALE GENOMIC DNA]</scope>
    <source>
        <strain evidence="2 3">CBS 114824</strain>
    </source>
</reference>
<proteinExistence type="predicted"/>
<feature type="transmembrane region" description="Helical" evidence="1">
    <location>
        <begin position="78"/>
        <end position="97"/>
    </location>
</feature>
<dbReference type="Proteomes" id="UP000070133">
    <property type="component" value="Unassembled WGS sequence"/>
</dbReference>